<evidence type="ECO:0000256" key="3">
    <source>
        <dbReference type="ARBA" id="ARBA00022704"/>
    </source>
</evidence>
<name>A0AAE1MX71_9FABA</name>
<dbReference type="CDD" id="cd00042">
    <property type="entry name" value="CY"/>
    <property type="match status" value="1"/>
</dbReference>
<sequence length="102" mass="11276">MAGITGGIQDVPSSRNSLAIDSLARFAVEDYNKKKNALLEFGKVVSAKEQVVAGTMYYITLEATDGGKKKIYETKVWEKPWLNFKEVQEFKPVDDAPAESSS</sequence>
<protein>
    <recommendedName>
        <fullName evidence="4">Cysteine proteinase inhibitor</fullName>
    </recommendedName>
</protein>
<dbReference type="Gene3D" id="3.10.450.10">
    <property type="match status" value="1"/>
</dbReference>
<gene>
    <name evidence="6" type="ORF">QN277_016614</name>
</gene>
<comment type="similarity">
    <text evidence="1 4">Belongs to the cystatin family. Phytocystatin subfamily.</text>
</comment>
<dbReference type="GO" id="GO:0004869">
    <property type="term" value="F:cysteine-type endopeptidase inhibitor activity"/>
    <property type="evidence" value="ECO:0007669"/>
    <property type="project" value="UniProtKB-KW"/>
</dbReference>
<keyword evidence="3 4" id="KW-0789">Thiol protease inhibitor</keyword>
<dbReference type="GO" id="GO:0009409">
    <property type="term" value="P:response to cold"/>
    <property type="evidence" value="ECO:0007669"/>
    <property type="project" value="UniProtKB-ARBA"/>
</dbReference>
<dbReference type="SMART" id="SM00043">
    <property type="entry name" value="CY"/>
    <property type="match status" value="1"/>
</dbReference>
<dbReference type="GO" id="GO:0006972">
    <property type="term" value="P:hyperosmotic response"/>
    <property type="evidence" value="ECO:0007669"/>
    <property type="project" value="UniProtKB-ARBA"/>
</dbReference>
<evidence type="ECO:0000259" key="5">
    <source>
        <dbReference type="SMART" id="SM00043"/>
    </source>
</evidence>
<dbReference type="InterPro" id="IPR046350">
    <property type="entry name" value="Cystatin_sf"/>
</dbReference>
<dbReference type="PROSITE" id="PS00287">
    <property type="entry name" value="CYSTATIN"/>
    <property type="match status" value="1"/>
</dbReference>
<dbReference type="GO" id="GO:0009414">
    <property type="term" value="P:response to water deprivation"/>
    <property type="evidence" value="ECO:0007669"/>
    <property type="project" value="UniProtKB-ARBA"/>
</dbReference>
<evidence type="ECO:0000313" key="6">
    <source>
        <dbReference type="EMBL" id="KAK4278819.1"/>
    </source>
</evidence>
<dbReference type="FunFam" id="3.10.450.10:FF:000011">
    <property type="entry name" value="Cysteine proteinase inhibitor"/>
    <property type="match status" value="1"/>
</dbReference>
<evidence type="ECO:0000256" key="1">
    <source>
        <dbReference type="ARBA" id="ARBA00007233"/>
    </source>
</evidence>
<organism evidence="6 7">
    <name type="scientific">Acacia crassicarpa</name>
    <name type="common">northern wattle</name>
    <dbReference type="NCBI Taxonomy" id="499986"/>
    <lineage>
        <taxon>Eukaryota</taxon>
        <taxon>Viridiplantae</taxon>
        <taxon>Streptophyta</taxon>
        <taxon>Embryophyta</taxon>
        <taxon>Tracheophyta</taxon>
        <taxon>Spermatophyta</taxon>
        <taxon>Magnoliopsida</taxon>
        <taxon>eudicotyledons</taxon>
        <taxon>Gunneridae</taxon>
        <taxon>Pentapetalae</taxon>
        <taxon>rosids</taxon>
        <taxon>fabids</taxon>
        <taxon>Fabales</taxon>
        <taxon>Fabaceae</taxon>
        <taxon>Caesalpinioideae</taxon>
        <taxon>mimosoid clade</taxon>
        <taxon>Acacieae</taxon>
        <taxon>Acacia</taxon>
    </lineage>
</organism>
<dbReference type="InterPro" id="IPR018073">
    <property type="entry name" value="Prot_inh_cystat_CS"/>
</dbReference>
<proteinExistence type="inferred from homology"/>
<keyword evidence="2 4" id="KW-0646">Protease inhibitor</keyword>
<evidence type="ECO:0000313" key="7">
    <source>
        <dbReference type="Proteomes" id="UP001293593"/>
    </source>
</evidence>
<keyword evidence="7" id="KW-1185">Reference proteome</keyword>
<dbReference type="Pfam" id="PF16845">
    <property type="entry name" value="SQAPI"/>
    <property type="match status" value="1"/>
</dbReference>
<accession>A0AAE1MX71</accession>
<dbReference type="Proteomes" id="UP001293593">
    <property type="component" value="Unassembled WGS sequence"/>
</dbReference>
<dbReference type="PANTHER" id="PTHR11413">
    <property type="entry name" value="CYSTATIN FAMILY MEMBER"/>
    <property type="match status" value="1"/>
</dbReference>
<dbReference type="AlphaFoldDB" id="A0AAE1MX71"/>
<reference evidence="6" key="1">
    <citation type="submission" date="2023-10" db="EMBL/GenBank/DDBJ databases">
        <title>Chromosome-level genome of the transformable northern wattle, Acacia crassicarpa.</title>
        <authorList>
            <person name="Massaro I."/>
            <person name="Sinha N.R."/>
            <person name="Poethig S."/>
            <person name="Leichty A.R."/>
        </authorList>
    </citation>
    <scope>NUCLEOTIDE SEQUENCE</scope>
    <source>
        <strain evidence="6">Acra3RX</strain>
        <tissue evidence="6">Leaf</tissue>
    </source>
</reference>
<dbReference type="EMBL" id="JAWXYG010000003">
    <property type="protein sequence ID" value="KAK4278819.1"/>
    <property type="molecule type" value="Genomic_DNA"/>
</dbReference>
<dbReference type="PANTHER" id="PTHR11413:SF116">
    <property type="entry name" value="MULTICYSTATIN"/>
    <property type="match status" value="1"/>
</dbReference>
<comment type="caution">
    <text evidence="6">The sequence shown here is derived from an EMBL/GenBank/DDBJ whole genome shotgun (WGS) entry which is preliminary data.</text>
</comment>
<evidence type="ECO:0000256" key="4">
    <source>
        <dbReference type="RuleBase" id="RU362130"/>
    </source>
</evidence>
<feature type="domain" description="Cystatin" evidence="5">
    <location>
        <begin position="3"/>
        <end position="93"/>
    </location>
</feature>
<evidence type="ECO:0000256" key="2">
    <source>
        <dbReference type="ARBA" id="ARBA00022690"/>
    </source>
</evidence>
<dbReference type="InterPro" id="IPR027214">
    <property type="entry name" value="Cystatin"/>
</dbReference>
<dbReference type="SUPFAM" id="SSF54403">
    <property type="entry name" value="Cystatin/monellin"/>
    <property type="match status" value="1"/>
</dbReference>
<dbReference type="InterPro" id="IPR000010">
    <property type="entry name" value="Cystatin_dom"/>
</dbReference>